<dbReference type="Gene3D" id="2.120.10.30">
    <property type="entry name" value="TolB, C-terminal domain"/>
    <property type="match status" value="1"/>
</dbReference>
<comment type="caution">
    <text evidence="3">The sequence shown here is derived from an EMBL/GenBank/DDBJ whole genome shotgun (WGS) entry which is preliminary data.</text>
</comment>
<dbReference type="RefSeq" id="WP_316974713.1">
    <property type="nucleotide sequence ID" value="NZ_JAWIIJ010000012.1"/>
</dbReference>
<dbReference type="Gene3D" id="3.40.50.1820">
    <property type="entry name" value="alpha/beta hydrolase"/>
    <property type="match status" value="1"/>
</dbReference>
<accession>A0ABU3W171</accession>
<dbReference type="Pfam" id="PF00326">
    <property type="entry name" value="Peptidase_S9"/>
    <property type="match status" value="1"/>
</dbReference>
<dbReference type="InterPro" id="IPR011042">
    <property type="entry name" value="6-blade_b-propeller_TolB-like"/>
</dbReference>
<dbReference type="PANTHER" id="PTHR43056:SF5">
    <property type="entry name" value="PEPTIDASE S9 PROLYL OLIGOPEPTIDASE CATALYTIC DOMAIN-CONTAINING PROTEIN"/>
    <property type="match status" value="1"/>
</dbReference>
<sequence length="603" mass="65848">MRVGPAGVFWLQLAPDTGAVRLWTLDQGVARPLSPPDYRIRSRINGYGGGALCLTADGPWVVREDTGQLERLHPRSGEPVPVTGSRGNATSERSRYGGLVADPGRGVLAVRERLSVTGEVLDQALVAIATDGTETVLRAGAAEDCLGAPAPSEDGRWLAWVQWRLPAMPWHQSTLWLAQREASGALRSPRALLPPRPASVQQPSWSGHRLCVLSDHQGWWQPYRVRAIGEGSQWSLLSGLRADHGNAPWQLAEQHHLGLPGGGWARVSYHRGEGQLWLASAPQARRRRLADGFTDFRCLQYHQGALYALASSDHRLQSLIRIDLVRDQLEVLAGGERPLTSVVRPQPFVLADAEVCGFFYPAVASANHPGGSHRDPITPPPLILQVHGGPTSAAYPVLNLATQFWCQQGFSVLDLNHRGSSGAGRAFRQALAGRWGELEVADCLAAVAQLVREGRAHPQRLFIQGRSAGGYTALMAMAGADCFRGAVSQFGVTDPRRLCAHTHRFESGYLDWLLGEDRDRWPERSPVNLAHRMTGPVLFFQGELDEVVVPAQTRAMAAAMARAGHDSEVVTFTDEGHGFRHRASQAAVLRRSLAFYRNRMAAT</sequence>
<feature type="domain" description="Peptidase S9 prolyl oligopeptidase catalytic" evidence="2">
    <location>
        <begin position="400"/>
        <end position="600"/>
    </location>
</feature>
<dbReference type="SUPFAM" id="SSF82171">
    <property type="entry name" value="DPP6 N-terminal domain-like"/>
    <property type="match status" value="1"/>
</dbReference>
<protein>
    <submittedName>
        <fullName evidence="3">Prolyl oligopeptidase family serine peptidase</fullName>
    </submittedName>
</protein>
<evidence type="ECO:0000313" key="4">
    <source>
        <dbReference type="Proteomes" id="UP001269819"/>
    </source>
</evidence>
<dbReference type="SUPFAM" id="SSF53474">
    <property type="entry name" value="alpha/beta-Hydrolases"/>
    <property type="match status" value="1"/>
</dbReference>
<dbReference type="InterPro" id="IPR029058">
    <property type="entry name" value="AB_hydrolase_fold"/>
</dbReference>
<proteinExistence type="predicted"/>
<keyword evidence="4" id="KW-1185">Reference proteome</keyword>
<organism evidence="3 4">
    <name type="scientific">Marinobacter xestospongiae</name>
    <dbReference type="NCBI Taxonomy" id="994319"/>
    <lineage>
        <taxon>Bacteria</taxon>
        <taxon>Pseudomonadati</taxon>
        <taxon>Pseudomonadota</taxon>
        <taxon>Gammaproteobacteria</taxon>
        <taxon>Pseudomonadales</taxon>
        <taxon>Marinobacteraceae</taxon>
        <taxon>Marinobacter</taxon>
    </lineage>
</organism>
<evidence type="ECO:0000259" key="2">
    <source>
        <dbReference type="Pfam" id="PF00326"/>
    </source>
</evidence>
<dbReference type="EMBL" id="JAWIIJ010000012">
    <property type="protein sequence ID" value="MDV2080284.1"/>
    <property type="molecule type" value="Genomic_DNA"/>
</dbReference>
<dbReference type="PANTHER" id="PTHR43056">
    <property type="entry name" value="PEPTIDASE S9 PROLYL OLIGOPEPTIDASE"/>
    <property type="match status" value="1"/>
</dbReference>
<dbReference type="InterPro" id="IPR001375">
    <property type="entry name" value="Peptidase_S9_cat"/>
</dbReference>
<evidence type="ECO:0000313" key="3">
    <source>
        <dbReference type="EMBL" id="MDV2080284.1"/>
    </source>
</evidence>
<dbReference type="InterPro" id="IPR050585">
    <property type="entry name" value="Xaa-Pro_dipeptidyl-ppase/CocE"/>
</dbReference>
<evidence type="ECO:0000256" key="1">
    <source>
        <dbReference type="SAM" id="MobiDB-lite"/>
    </source>
</evidence>
<dbReference type="Proteomes" id="UP001269819">
    <property type="component" value="Unassembled WGS sequence"/>
</dbReference>
<name>A0ABU3W171_9GAMM</name>
<gene>
    <name evidence="3" type="ORF">RYS15_16470</name>
</gene>
<reference evidence="3 4" key="1">
    <citation type="submission" date="2023-10" db="EMBL/GenBank/DDBJ databases">
        <title>Characteristics and mechanism of a salt-tolerant marine origin heterotrophic nitrifying- aerobic denitrifying bacteria Marinobacter xestospongiae HN1.</title>
        <authorList>
            <person name="Qi R."/>
        </authorList>
    </citation>
    <scope>NUCLEOTIDE SEQUENCE [LARGE SCALE GENOMIC DNA]</scope>
    <source>
        <strain evidence="3 4">HN1</strain>
    </source>
</reference>
<feature type="region of interest" description="Disordered" evidence="1">
    <location>
        <begin position="73"/>
        <end position="96"/>
    </location>
</feature>